<gene>
    <name evidence="2" type="ORF">FQP34_22885</name>
</gene>
<dbReference type="AlphaFoldDB" id="A0A8B5XR23"/>
<feature type="region of interest" description="Disordered" evidence="1">
    <location>
        <begin position="28"/>
        <end position="53"/>
    </location>
</feature>
<comment type="caution">
    <text evidence="2">The sequence shown here is derived from an EMBL/GenBank/DDBJ whole genome shotgun (WGS) entry which is preliminary data.</text>
</comment>
<proteinExistence type="predicted"/>
<evidence type="ECO:0000313" key="3">
    <source>
        <dbReference type="Proteomes" id="UP000317770"/>
    </source>
</evidence>
<dbReference type="RefSeq" id="WP_144480529.1">
    <property type="nucleotide sequence ID" value="NZ_CABIYS010000002.1"/>
</dbReference>
<dbReference type="Proteomes" id="UP000317770">
    <property type="component" value="Unassembled WGS sequence"/>
</dbReference>
<protein>
    <recommendedName>
        <fullName evidence="4">Flagellar assembly protein H</fullName>
    </recommendedName>
</protein>
<feature type="compositionally biased region" description="Low complexity" evidence="1">
    <location>
        <begin position="42"/>
        <end position="53"/>
    </location>
</feature>
<organism evidence="2 3">
    <name type="scientific">Peribacillus simplex</name>
    <dbReference type="NCBI Taxonomy" id="1478"/>
    <lineage>
        <taxon>Bacteria</taxon>
        <taxon>Bacillati</taxon>
        <taxon>Bacillota</taxon>
        <taxon>Bacilli</taxon>
        <taxon>Bacillales</taxon>
        <taxon>Bacillaceae</taxon>
        <taxon>Peribacillus</taxon>
    </lineage>
</organism>
<sequence>MDNEYQYYHGPVNPINQQHGIQSAEELNRQQHGVQSADEFNRQQQGFQQGFRQGFRQGYRQGYREGFRAGQQAGFFPGPHQRQLPSWPNEIDIKVGTPNGQEWSGKIVLPLNGPTLEP</sequence>
<evidence type="ECO:0000256" key="1">
    <source>
        <dbReference type="SAM" id="MobiDB-lite"/>
    </source>
</evidence>
<reference evidence="2 3" key="1">
    <citation type="submission" date="2019-07" db="EMBL/GenBank/DDBJ databases">
        <title>Genome assembly of Bacillus simplex strain GGC-P6A.</title>
        <authorList>
            <person name="Jennings M.E."/>
            <person name="Barton H.A."/>
        </authorList>
    </citation>
    <scope>NUCLEOTIDE SEQUENCE [LARGE SCALE GENOMIC DNA]</scope>
    <source>
        <strain evidence="2 3">GGC-P6A</strain>
    </source>
</reference>
<accession>A0A8B5XR23</accession>
<dbReference type="EMBL" id="VNKI01000012">
    <property type="protein sequence ID" value="TVX77267.1"/>
    <property type="molecule type" value="Genomic_DNA"/>
</dbReference>
<evidence type="ECO:0008006" key="4">
    <source>
        <dbReference type="Google" id="ProtNLM"/>
    </source>
</evidence>
<name>A0A8B5XR23_9BACI</name>
<evidence type="ECO:0000313" key="2">
    <source>
        <dbReference type="EMBL" id="TVX77267.1"/>
    </source>
</evidence>